<accession>A0AAW2YTJ7</accession>
<evidence type="ECO:0000313" key="1">
    <source>
        <dbReference type="EMBL" id="KAL0480738.1"/>
    </source>
</evidence>
<sequence length="154" mass="17326">MVNDLYTPTDLDFSSFTVSDEALDECMASVPSSPLASPEQIFSLLNDIVCGSTNEEKTCINTSATLKESFDLAIHGTEFLVELPPLESCDISEYFECSNLDQDIVIEPFYAPSTKKIVRRRASSESEVSFTLYERRRQKIRSEKPNGIAKQHKM</sequence>
<protein>
    <submittedName>
        <fullName evidence="1">YpdB</fullName>
    </submittedName>
</protein>
<dbReference type="EMBL" id="JAOPGA020000683">
    <property type="protein sequence ID" value="KAL0480738.1"/>
    <property type="molecule type" value="Genomic_DNA"/>
</dbReference>
<dbReference type="Proteomes" id="UP001431209">
    <property type="component" value="Unassembled WGS sequence"/>
</dbReference>
<evidence type="ECO:0000313" key="2">
    <source>
        <dbReference type="Proteomes" id="UP001431209"/>
    </source>
</evidence>
<reference evidence="1 2" key="1">
    <citation type="submission" date="2024-03" db="EMBL/GenBank/DDBJ databases">
        <title>The Acrasis kona genome and developmental transcriptomes reveal deep origins of eukaryotic multicellular pathways.</title>
        <authorList>
            <person name="Sheikh S."/>
            <person name="Fu C.-J."/>
            <person name="Brown M.W."/>
            <person name="Baldauf S.L."/>
        </authorList>
    </citation>
    <scope>NUCLEOTIDE SEQUENCE [LARGE SCALE GENOMIC DNA]</scope>
    <source>
        <strain evidence="1 2">ATCC MYA-3509</strain>
    </source>
</reference>
<keyword evidence="2" id="KW-1185">Reference proteome</keyword>
<dbReference type="AlphaFoldDB" id="A0AAW2YTJ7"/>
<name>A0AAW2YTJ7_9EUKA</name>
<comment type="caution">
    <text evidence="1">The sequence shown here is derived from an EMBL/GenBank/DDBJ whole genome shotgun (WGS) entry which is preliminary data.</text>
</comment>
<proteinExistence type="predicted"/>
<organism evidence="1 2">
    <name type="scientific">Acrasis kona</name>
    <dbReference type="NCBI Taxonomy" id="1008807"/>
    <lineage>
        <taxon>Eukaryota</taxon>
        <taxon>Discoba</taxon>
        <taxon>Heterolobosea</taxon>
        <taxon>Tetramitia</taxon>
        <taxon>Eutetramitia</taxon>
        <taxon>Acrasidae</taxon>
        <taxon>Acrasis</taxon>
    </lineage>
</organism>
<gene>
    <name evidence="1" type="ORF">AKO1_007004</name>
</gene>